<dbReference type="eggNOG" id="COG2197">
    <property type="taxonomic scope" value="Bacteria"/>
</dbReference>
<dbReference type="InterPro" id="IPR011006">
    <property type="entry name" value="CheY-like_superfamily"/>
</dbReference>
<dbReference type="InterPro" id="IPR051015">
    <property type="entry name" value="EvgA-like"/>
</dbReference>
<dbReference type="AlphaFoldDB" id="A0A023BTZ2"/>
<name>A0A023BTZ2_9FLAO</name>
<dbReference type="GO" id="GO:0000160">
    <property type="term" value="P:phosphorelay signal transduction system"/>
    <property type="evidence" value="ECO:0007669"/>
    <property type="project" value="InterPro"/>
</dbReference>
<evidence type="ECO:0000313" key="4">
    <source>
        <dbReference type="Proteomes" id="UP000023541"/>
    </source>
</evidence>
<organism evidence="3 4">
    <name type="scientific">Aquimarina atlantica</name>
    <dbReference type="NCBI Taxonomy" id="1317122"/>
    <lineage>
        <taxon>Bacteria</taxon>
        <taxon>Pseudomonadati</taxon>
        <taxon>Bacteroidota</taxon>
        <taxon>Flavobacteriia</taxon>
        <taxon>Flavobacteriales</taxon>
        <taxon>Flavobacteriaceae</taxon>
        <taxon>Aquimarina</taxon>
    </lineage>
</organism>
<sequence>MFSKVLVAEDYEIANQGIIKVLNDKIGIHNIEEAKYCDDAYLKFRKAHNDQEVFELLITDLSFREDHKIQTRTSGIELIKDIRSIQPDIKVIVYSQEDRPDKINMLFENLNIDGYVCKGQDAIQELVACVQGVYQGNTVWPPEITNNSAANTMIHLDDLDIILLEELSQGFTKKEIRIKLKKQNISPNSESAIDKRVSKLFDDFKAKNTTHLVAIVKDLGIL</sequence>
<gene>
    <name evidence="3" type="ORF">ATO12_16220</name>
</gene>
<dbReference type="OrthoDB" id="659223at2"/>
<dbReference type="PROSITE" id="PS50110">
    <property type="entry name" value="RESPONSE_REGULATORY"/>
    <property type="match status" value="1"/>
</dbReference>
<dbReference type="InterPro" id="IPR001789">
    <property type="entry name" value="Sig_transdc_resp-reg_receiver"/>
</dbReference>
<evidence type="ECO:0000256" key="1">
    <source>
        <dbReference type="PROSITE-ProRule" id="PRU00169"/>
    </source>
</evidence>
<dbReference type="Gene3D" id="3.40.50.2300">
    <property type="match status" value="1"/>
</dbReference>
<dbReference type="SMART" id="SM00448">
    <property type="entry name" value="REC"/>
    <property type="match status" value="1"/>
</dbReference>
<dbReference type="RefSeq" id="WP_034242175.1">
    <property type="nucleotide sequence ID" value="NZ_AQRA01000005.1"/>
</dbReference>
<dbReference type="PANTHER" id="PTHR45566:SF1">
    <property type="entry name" value="HTH-TYPE TRANSCRIPTIONAL REGULATOR YHJB-RELATED"/>
    <property type="match status" value="1"/>
</dbReference>
<dbReference type="STRING" id="1317122.ATO12_16220"/>
<dbReference type="PANTHER" id="PTHR45566">
    <property type="entry name" value="HTH-TYPE TRANSCRIPTIONAL REGULATOR YHJB-RELATED"/>
    <property type="match status" value="1"/>
</dbReference>
<reference evidence="3 4" key="1">
    <citation type="submission" date="2014-04" db="EMBL/GenBank/DDBJ databases">
        <title>Aquimarina sp. 22II-S11-z7 Genome Sequencing.</title>
        <authorList>
            <person name="Lai Q."/>
        </authorList>
    </citation>
    <scope>NUCLEOTIDE SEQUENCE [LARGE SCALE GENOMIC DNA]</scope>
    <source>
        <strain evidence="3 4">22II-S11-z7</strain>
    </source>
</reference>
<keyword evidence="1" id="KW-0597">Phosphoprotein</keyword>
<proteinExistence type="predicted"/>
<protein>
    <recommendedName>
        <fullName evidence="2">Response regulatory domain-containing protein</fullName>
    </recommendedName>
</protein>
<evidence type="ECO:0000313" key="3">
    <source>
        <dbReference type="EMBL" id="EZH73482.1"/>
    </source>
</evidence>
<dbReference type="SUPFAM" id="SSF52172">
    <property type="entry name" value="CheY-like"/>
    <property type="match status" value="1"/>
</dbReference>
<evidence type="ECO:0000259" key="2">
    <source>
        <dbReference type="PROSITE" id="PS50110"/>
    </source>
</evidence>
<dbReference type="EMBL" id="AQRA01000005">
    <property type="protein sequence ID" value="EZH73482.1"/>
    <property type="molecule type" value="Genomic_DNA"/>
</dbReference>
<dbReference type="Proteomes" id="UP000023541">
    <property type="component" value="Unassembled WGS sequence"/>
</dbReference>
<comment type="caution">
    <text evidence="3">The sequence shown here is derived from an EMBL/GenBank/DDBJ whole genome shotgun (WGS) entry which is preliminary data.</text>
</comment>
<feature type="domain" description="Response regulatory" evidence="2">
    <location>
        <begin position="4"/>
        <end position="133"/>
    </location>
</feature>
<keyword evidence="4" id="KW-1185">Reference proteome</keyword>
<accession>A0A023BTZ2</accession>
<dbReference type="Pfam" id="PF00072">
    <property type="entry name" value="Response_reg"/>
    <property type="match status" value="1"/>
</dbReference>
<feature type="modified residue" description="4-aspartylphosphate" evidence="1">
    <location>
        <position position="60"/>
    </location>
</feature>